<feature type="compositionally biased region" description="Polar residues" evidence="1">
    <location>
        <begin position="394"/>
        <end position="411"/>
    </location>
</feature>
<dbReference type="eggNOG" id="ENOG502SMWI">
    <property type="taxonomic scope" value="Eukaryota"/>
</dbReference>
<keyword evidence="3" id="KW-1185">Reference proteome</keyword>
<name>N1PWU3_DOTSN</name>
<evidence type="ECO:0000313" key="2">
    <source>
        <dbReference type="EMBL" id="EME46674.1"/>
    </source>
</evidence>
<feature type="region of interest" description="Disordered" evidence="1">
    <location>
        <begin position="239"/>
        <end position="431"/>
    </location>
</feature>
<sequence length="508" mass="56487">MEYHVPPRQTVAMPRTPWPCADRQCQSDQHHEPREKKGRKVISDFFGRNKRETKRIPEEVWHFGCRKLYQRGVYDAKKDEGSPRLCNHFLGLLTEQVIRIQIWRPQAVFKVQLQGPAKARLQQYHSILSRNGGDEDGAKRQVIVTPKMRSKGEPLELTNVEAVEMHHAEHIDTQLAGTAKRIDYLLGTVLVWIESEVKAGRMTRMPPIEFLIDEAQPSEAITDPFTNYDRWTAQQDGIEYKSPEVESNSSSKRRINTSKASSSRPPINSRPPPRIKLPSTRIQKAALETPKAASSSIGITDPQIRLSISPPSFPIANEGKGKGKQRASLPDSLSLYFPPASITSKESKGSPADDLPLYVLPSPVAPSPRSITSSSPSGKKRRPSPIVTALANAKQPTYTDQASSNGSSLTEFESDNEHEHEQPQSADTEIEVTPIEARGMVSVGGKRKRVLREAEETSSTNAGMMTLESLRTDKGLRTVESDQPGSAYTEVDDSPIRARGMVFADAKR</sequence>
<protein>
    <submittedName>
        <fullName evidence="2">Uncharacterized protein</fullName>
    </submittedName>
</protein>
<accession>N1PWU3</accession>
<dbReference type="HOGENOM" id="CLU_536383_0_0_1"/>
<dbReference type="OrthoDB" id="4161595at2759"/>
<dbReference type="STRING" id="675120.N1PWU3"/>
<organism evidence="2 3">
    <name type="scientific">Dothistroma septosporum (strain NZE10 / CBS 128990)</name>
    <name type="common">Red band needle blight fungus</name>
    <name type="synonym">Mycosphaerella pini</name>
    <dbReference type="NCBI Taxonomy" id="675120"/>
    <lineage>
        <taxon>Eukaryota</taxon>
        <taxon>Fungi</taxon>
        <taxon>Dikarya</taxon>
        <taxon>Ascomycota</taxon>
        <taxon>Pezizomycotina</taxon>
        <taxon>Dothideomycetes</taxon>
        <taxon>Dothideomycetidae</taxon>
        <taxon>Mycosphaerellales</taxon>
        <taxon>Mycosphaerellaceae</taxon>
        <taxon>Dothistroma</taxon>
    </lineage>
</organism>
<reference evidence="2 3" key="2">
    <citation type="journal article" date="2012" name="PLoS Pathog.">
        <title>Diverse lifestyles and strategies of plant pathogenesis encoded in the genomes of eighteen Dothideomycetes fungi.</title>
        <authorList>
            <person name="Ohm R.A."/>
            <person name="Feau N."/>
            <person name="Henrissat B."/>
            <person name="Schoch C.L."/>
            <person name="Horwitz B.A."/>
            <person name="Barry K.W."/>
            <person name="Condon B.J."/>
            <person name="Copeland A.C."/>
            <person name="Dhillon B."/>
            <person name="Glaser F."/>
            <person name="Hesse C.N."/>
            <person name="Kosti I."/>
            <person name="LaButti K."/>
            <person name="Lindquist E.A."/>
            <person name="Lucas S."/>
            <person name="Salamov A.A."/>
            <person name="Bradshaw R.E."/>
            <person name="Ciuffetti L."/>
            <person name="Hamelin R.C."/>
            <person name="Kema G.H.J."/>
            <person name="Lawrence C."/>
            <person name="Scott J.A."/>
            <person name="Spatafora J.W."/>
            <person name="Turgeon B.G."/>
            <person name="de Wit P.J.G.M."/>
            <person name="Zhong S."/>
            <person name="Goodwin S.B."/>
            <person name="Grigoriev I.V."/>
        </authorList>
    </citation>
    <scope>NUCLEOTIDE SEQUENCE [LARGE SCALE GENOMIC DNA]</scope>
    <source>
        <strain evidence="3">NZE10 / CBS 128990</strain>
    </source>
</reference>
<evidence type="ECO:0000313" key="3">
    <source>
        <dbReference type="Proteomes" id="UP000016933"/>
    </source>
</evidence>
<feature type="compositionally biased region" description="Basic and acidic residues" evidence="1">
    <location>
        <begin position="470"/>
        <end position="480"/>
    </location>
</feature>
<dbReference type="AlphaFoldDB" id="N1PWU3"/>
<feature type="region of interest" description="Disordered" evidence="1">
    <location>
        <begin position="443"/>
        <end position="491"/>
    </location>
</feature>
<reference evidence="3" key="1">
    <citation type="journal article" date="2012" name="PLoS Genet.">
        <title>The genomes of the fungal plant pathogens Cladosporium fulvum and Dothistroma septosporum reveal adaptation to different hosts and lifestyles but also signatures of common ancestry.</title>
        <authorList>
            <person name="de Wit P.J.G.M."/>
            <person name="van der Burgt A."/>
            <person name="Oekmen B."/>
            <person name="Stergiopoulos I."/>
            <person name="Abd-Elsalam K.A."/>
            <person name="Aerts A.L."/>
            <person name="Bahkali A.H."/>
            <person name="Beenen H.G."/>
            <person name="Chettri P."/>
            <person name="Cox M.P."/>
            <person name="Datema E."/>
            <person name="de Vries R.P."/>
            <person name="Dhillon B."/>
            <person name="Ganley A.R."/>
            <person name="Griffiths S.A."/>
            <person name="Guo Y."/>
            <person name="Hamelin R.C."/>
            <person name="Henrissat B."/>
            <person name="Kabir M.S."/>
            <person name="Jashni M.K."/>
            <person name="Kema G."/>
            <person name="Klaubauf S."/>
            <person name="Lapidus A."/>
            <person name="Levasseur A."/>
            <person name="Lindquist E."/>
            <person name="Mehrabi R."/>
            <person name="Ohm R.A."/>
            <person name="Owen T.J."/>
            <person name="Salamov A."/>
            <person name="Schwelm A."/>
            <person name="Schijlen E."/>
            <person name="Sun H."/>
            <person name="van den Burg H.A."/>
            <person name="van Ham R.C.H.J."/>
            <person name="Zhang S."/>
            <person name="Goodwin S.B."/>
            <person name="Grigoriev I.V."/>
            <person name="Collemare J."/>
            <person name="Bradshaw R.E."/>
        </authorList>
    </citation>
    <scope>NUCLEOTIDE SEQUENCE [LARGE SCALE GENOMIC DNA]</scope>
    <source>
        <strain evidence="3">NZE10 / CBS 128990</strain>
    </source>
</reference>
<gene>
    <name evidence="2" type="ORF">DOTSEDRAFT_52097</name>
</gene>
<proteinExistence type="predicted"/>
<dbReference type="EMBL" id="KB446537">
    <property type="protein sequence ID" value="EME46674.1"/>
    <property type="molecule type" value="Genomic_DNA"/>
</dbReference>
<evidence type="ECO:0000256" key="1">
    <source>
        <dbReference type="SAM" id="MobiDB-lite"/>
    </source>
</evidence>
<dbReference type="Proteomes" id="UP000016933">
    <property type="component" value="Unassembled WGS sequence"/>
</dbReference>
<feature type="compositionally biased region" description="Low complexity" evidence="1">
    <location>
        <begin position="367"/>
        <end position="377"/>
    </location>
</feature>